<dbReference type="AlphaFoldDB" id="A0A168HFG3"/>
<dbReference type="Proteomes" id="UP000077051">
    <property type="component" value="Unassembled WGS sequence"/>
</dbReference>
<proteinExistence type="predicted"/>
<feature type="compositionally biased region" description="Low complexity" evidence="1">
    <location>
        <begin position="101"/>
        <end position="120"/>
    </location>
</feature>
<reference evidence="2 3" key="1">
    <citation type="submission" date="2015-06" db="EMBL/GenBank/DDBJ databases">
        <title>Expansion of signal transduction pathways in fungi by whole-genome duplication.</title>
        <authorList>
            <consortium name="DOE Joint Genome Institute"/>
            <person name="Corrochano L.M."/>
            <person name="Kuo A."/>
            <person name="Marcet-Houben M."/>
            <person name="Polaino S."/>
            <person name="Salamov A."/>
            <person name="Villalobos J.M."/>
            <person name="Alvarez M.I."/>
            <person name="Avalos J."/>
            <person name="Benito E.P."/>
            <person name="Benoit I."/>
            <person name="Burger G."/>
            <person name="Camino L.P."/>
            <person name="Canovas D."/>
            <person name="Cerda-Olmedo E."/>
            <person name="Cheng J.-F."/>
            <person name="Dominguez A."/>
            <person name="Elias M."/>
            <person name="Eslava A.P."/>
            <person name="Glaser F."/>
            <person name="Grimwood J."/>
            <person name="Gutierrez G."/>
            <person name="Heitman J."/>
            <person name="Henrissat B."/>
            <person name="Iturriaga E.A."/>
            <person name="Lang B.F."/>
            <person name="Lavin J.L."/>
            <person name="Lee S."/>
            <person name="Li W."/>
            <person name="Lindquist E."/>
            <person name="Lopez-Garcia S."/>
            <person name="Luque E.M."/>
            <person name="Marcos A.T."/>
            <person name="Martin J."/>
            <person name="Mccluskey K."/>
            <person name="Medina H.R."/>
            <person name="Miralles-Duran A."/>
            <person name="Miyazaki A."/>
            <person name="Munoz-Torres E."/>
            <person name="Oguiza J.A."/>
            <person name="Ohm R."/>
            <person name="Olmedo M."/>
            <person name="Orejas M."/>
            <person name="Ortiz-Castellanos L."/>
            <person name="Pisabarro A.G."/>
            <person name="Rodriguez-Romero J."/>
            <person name="Ruiz-Herrera J."/>
            <person name="Ruiz-Vazquez R."/>
            <person name="Sanz C."/>
            <person name="Schackwitz W."/>
            <person name="Schmutz J."/>
            <person name="Shahriari M."/>
            <person name="Shelest E."/>
            <person name="Silva-Franco F."/>
            <person name="Soanes D."/>
            <person name="Syed K."/>
            <person name="Tagua V.G."/>
            <person name="Talbot N.J."/>
            <person name="Thon M."/>
            <person name="De Vries R.P."/>
            <person name="Wiebenga A."/>
            <person name="Yadav J.S."/>
            <person name="Braun E.L."/>
            <person name="Baker S."/>
            <person name="Garre V."/>
            <person name="Horwitz B."/>
            <person name="Torres-Martinez S."/>
            <person name="Idnurm A."/>
            <person name="Herrera-Estrella A."/>
            <person name="Gabaldon T."/>
            <person name="Grigoriev I.V."/>
        </authorList>
    </citation>
    <scope>NUCLEOTIDE SEQUENCE [LARGE SCALE GENOMIC DNA]</scope>
    <source>
        <strain evidence="2 3">CBS 277.49</strain>
    </source>
</reference>
<dbReference type="VEuPathDB" id="FungiDB:MUCCIDRAFT_114972"/>
<comment type="caution">
    <text evidence="2">The sequence shown here is derived from an EMBL/GenBank/DDBJ whole genome shotgun (WGS) entry which is preliminary data.</text>
</comment>
<evidence type="ECO:0000313" key="2">
    <source>
        <dbReference type="EMBL" id="OAC98730.1"/>
    </source>
</evidence>
<name>A0A168HFG3_MUCCL</name>
<dbReference type="EMBL" id="AMYB01000009">
    <property type="protein sequence ID" value="OAC98730.1"/>
    <property type="molecule type" value="Genomic_DNA"/>
</dbReference>
<evidence type="ECO:0000313" key="3">
    <source>
        <dbReference type="Proteomes" id="UP000077051"/>
    </source>
</evidence>
<protein>
    <submittedName>
        <fullName evidence="2">Uncharacterized protein</fullName>
    </submittedName>
</protein>
<gene>
    <name evidence="2" type="ORF">MUCCIDRAFT_114972</name>
</gene>
<evidence type="ECO:0000256" key="1">
    <source>
        <dbReference type="SAM" id="MobiDB-lite"/>
    </source>
</evidence>
<keyword evidence="3" id="KW-1185">Reference proteome</keyword>
<accession>A0A168HFG3</accession>
<dbReference type="OrthoDB" id="2205645at2759"/>
<feature type="region of interest" description="Disordered" evidence="1">
    <location>
        <begin position="99"/>
        <end position="129"/>
    </location>
</feature>
<organism evidence="2 3">
    <name type="scientific">Mucor lusitanicus CBS 277.49</name>
    <dbReference type="NCBI Taxonomy" id="747725"/>
    <lineage>
        <taxon>Eukaryota</taxon>
        <taxon>Fungi</taxon>
        <taxon>Fungi incertae sedis</taxon>
        <taxon>Mucoromycota</taxon>
        <taxon>Mucoromycotina</taxon>
        <taxon>Mucoromycetes</taxon>
        <taxon>Mucorales</taxon>
        <taxon>Mucorineae</taxon>
        <taxon>Mucoraceae</taxon>
        <taxon>Mucor</taxon>
    </lineage>
</organism>
<sequence length="296" mass="33312">MIKVRTLESIKLKLDRGIISGSCYFLDPGCNFTVYFPHSHMIRYMLTTARPGTYHRIWGSAIVNAFISDTIVIGQIQPGGQIDVDNVEFAKLGGCVPNTGSKSKSSKSATSTSKYTSRSKLGTPLSSDTDRQNALDVYRQMDNSSKWPLSSGRFMEHVMQEVLQTRPYQHPSQYCILDLDDDNWIKFFTSAERLELANPILLIDLPSLPSDMTDFLISIPNIPQICLFQNGIDLIEKICLPITNQTEEDTCAHLWNFIDQAFKYFASATKLMSLVWREKSLPSHKLLGLCLPDDAS</sequence>